<gene>
    <name evidence="1" type="ORF">GCM10007424_00990</name>
</gene>
<name>A0ABQ1JBX1_9FLAO</name>
<evidence type="ECO:0008006" key="3">
    <source>
        <dbReference type="Google" id="ProtNLM"/>
    </source>
</evidence>
<sequence>MQHILKYFTKTIVILTAFSAFSQEADTIVTTDTIAAEKLVKKERYGIRVGVDLNKLSRRFYIDDYSGIELVADYRLTKKFYVAGEIGSEDYTIDDNQVNFTAKGSYLKIGFDYNAYENWLDMENMIYAGMRYGISSFSQNLNSYEIYDNRAIQDNESYFETVTIYPDREYSSLSAHWVEVIGGIKAEVFDNLFIGFSVRLNILLSENKPDNFDNLYIPGFNRTYAGSFGAGFNYTVSYFIPLYKKAAKTKKDK</sequence>
<evidence type="ECO:0000313" key="1">
    <source>
        <dbReference type="EMBL" id="GGB64874.1"/>
    </source>
</evidence>
<keyword evidence="2" id="KW-1185">Reference proteome</keyword>
<protein>
    <recommendedName>
        <fullName evidence="3">DUF481 domain-containing protein</fullName>
    </recommendedName>
</protein>
<accession>A0ABQ1JBX1</accession>
<proteinExistence type="predicted"/>
<reference evidence="2" key="1">
    <citation type="journal article" date="2019" name="Int. J. Syst. Evol. Microbiol.">
        <title>The Global Catalogue of Microorganisms (GCM) 10K type strain sequencing project: providing services to taxonomists for standard genome sequencing and annotation.</title>
        <authorList>
            <consortium name="The Broad Institute Genomics Platform"/>
            <consortium name="The Broad Institute Genome Sequencing Center for Infectious Disease"/>
            <person name="Wu L."/>
            <person name="Ma J."/>
        </authorList>
    </citation>
    <scope>NUCLEOTIDE SEQUENCE [LARGE SCALE GENOMIC DNA]</scope>
    <source>
        <strain evidence="2">CGMCC 1.15461</strain>
    </source>
</reference>
<comment type="caution">
    <text evidence="1">The sequence shown here is derived from an EMBL/GenBank/DDBJ whole genome shotgun (WGS) entry which is preliminary data.</text>
</comment>
<dbReference type="Proteomes" id="UP000615760">
    <property type="component" value="Unassembled WGS sequence"/>
</dbReference>
<dbReference type="Pfam" id="PF19515">
    <property type="entry name" value="DUF6048"/>
    <property type="match status" value="1"/>
</dbReference>
<dbReference type="EMBL" id="BMJE01000001">
    <property type="protein sequence ID" value="GGB64874.1"/>
    <property type="molecule type" value="Genomic_DNA"/>
</dbReference>
<dbReference type="RefSeq" id="WP_188619263.1">
    <property type="nucleotide sequence ID" value="NZ_BMJE01000001.1"/>
</dbReference>
<dbReference type="InterPro" id="IPR046111">
    <property type="entry name" value="DUF6048"/>
</dbReference>
<organism evidence="1 2">
    <name type="scientific">Flavobacterium suaedae</name>
    <dbReference type="NCBI Taxonomy" id="1767027"/>
    <lineage>
        <taxon>Bacteria</taxon>
        <taxon>Pseudomonadati</taxon>
        <taxon>Bacteroidota</taxon>
        <taxon>Flavobacteriia</taxon>
        <taxon>Flavobacteriales</taxon>
        <taxon>Flavobacteriaceae</taxon>
        <taxon>Flavobacterium</taxon>
    </lineage>
</organism>
<evidence type="ECO:0000313" key="2">
    <source>
        <dbReference type="Proteomes" id="UP000615760"/>
    </source>
</evidence>